<dbReference type="GO" id="GO:0016987">
    <property type="term" value="F:sigma factor activity"/>
    <property type="evidence" value="ECO:0007669"/>
    <property type="project" value="UniProtKB-KW"/>
</dbReference>
<name>A0A0G9HA35_9GAMM</name>
<feature type="domain" description="RNA polymerase sigma factor 70 region 4 type 2" evidence="5">
    <location>
        <begin position="126"/>
        <end position="176"/>
    </location>
</feature>
<dbReference type="Proteomes" id="UP000035481">
    <property type="component" value="Unassembled WGS sequence"/>
</dbReference>
<dbReference type="STRING" id="1440762.Y882_06780"/>
<protein>
    <recommendedName>
        <fullName evidence="5">RNA polymerase sigma factor 70 region 4 type 2 domain-containing protein</fullName>
    </recommendedName>
</protein>
<evidence type="ECO:0000256" key="4">
    <source>
        <dbReference type="ARBA" id="ARBA00023163"/>
    </source>
</evidence>
<proteinExistence type="inferred from homology"/>
<dbReference type="GO" id="GO:0003677">
    <property type="term" value="F:DNA binding"/>
    <property type="evidence" value="ECO:0007669"/>
    <property type="project" value="InterPro"/>
</dbReference>
<dbReference type="InterPro" id="IPR039425">
    <property type="entry name" value="RNA_pol_sigma-70-like"/>
</dbReference>
<dbReference type="SUPFAM" id="SSF88659">
    <property type="entry name" value="Sigma3 and sigma4 domains of RNA polymerase sigma factors"/>
    <property type="match status" value="1"/>
</dbReference>
<evidence type="ECO:0000256" key="2">
    <source>
        <dbReference type="ARBA" id="ARBA00023015"/>
    </source>
</evidence>
<dbReference type="AlphaFoldDB" id="A0A0G9HA35"/>
<reference evidence="6 7" key="1">
    <citation type="journal article" date="2015" name="Antonie Van Leeuwenhoek">
        <title>A phylogenomic and molecular marker based taxonomic framework for the order Xanthomonadales: proposal to transfer the families Algiphilaceae and Solimonadaceae to the order Nevskiales ord. nov. and to create a new family within the order Xanthomonadales, the family Rhodanobacteraceae fam. nov., containing the genus Rhodanobacter and its closest relatives.</title>
        <authorList>
            <person name="Naushad S."/>
            <person name="Adeolu M."/>
            <person name="Wong S."/>
            <person name="Sohail M."/>
            <person name="Schellhorn H.E."/>
            <person name="Gupta R.S."/>
        </authorList>
    </citation>
    <scope>NUCLEOTIDE SEQUENCE [LARGE SCALE GENOMIC DNA]</scope>
    <source>
        <strain evidence="6 7">DSM 16301</strain>
    </source>
</reference>
<dbReference type="SUPFAM" id="SSF88946">
    <property type="entry name" value="Sigma2 domain of RNA polymerase sigma factors"/>
    <property type="match status" value="1"/>
</dbReference>
<sequence length="186" mass="20746">MNACPKGKQGAEARDRLLLERIAQGDRDALATLYGSYHERLCEFLYHLTRHAEMIHEVINECFRVVWQEAANFQQASLVSTWIFGIAYCVGSKTLSQRDREPVNGDDATPDPIPWSDPDGIDLRDWITNGLARLTPDQGLVFELVYGAGHSLDEAATMTGIPLGTVKARLFQARVNLRSVLPVFMG</sequence>
<dbReference type="InterPro" id="IPR013324">
    <property type="entry name" value="RNA_pol_sigma_r3/r4-like"/>
</dbReference>
<dbReference type="PANTHER" id="PTHR43133">
    <property type="entry name" value="RNA POLYMERASE ECF-TYPE SIGMA FACTO"/>
    <property type="match status" value="1"/>
</dbReference>
<dbReference type="RefSeq" id="WP_046971120.1">
    <property type="nucleotide sequence ID" value="NZ_JPLA01000015.1"/>
</dbReference>
<keyword evidence="3" id="KW-0731">Sigma factor</keyword>
<evidence type="ECO:0000256" key="1">
    <source>
        <dbReference type="ARBA" id="ARBA00010641"/>
    </source>
</evidence>
<evidence type="ECO:0000259" key="5">
    <source>
        <dbReference type="Pfam" id="PF08281"/>
    </source>
</evidence>
<accession>A0A0G9HA35</accession>
<keyword evidence="2" id="KW-0805">Transcription regulation</keyword>
<dbReference type="InterPro" id="IPR013325">
    <property type="entry name" value="RNA_pol_sigma_r2"/>
</dbReference>
<dbReference type="InterPro" id="IPR036388">
    <property type="entry name" value="WH-like_DNA-bd_sf"/>
</dbReference>
<dbReference type="PANTHER" id="PTHR43133:SF32">
    <property type="entry name" value="BLR3042 PROTEIN"/>
    <property type="match status" value="1"/>
</dbReference>
<dbReference type="OrthoDB" id="9780326at2"/>
<dbReference type="Gene3D" id="1.10.1740.10">
    <property type="match status" value="1"/>
</dbReference>
<evidence type="ECO:0000313" key="7">
    <source>
        <dbReference type="Proteomes" id="UP000035481"/>
    </source>
</evidence>
<organism evidence="6 7">
    <name type="scientific">Dyella japonica DSM 16301</name>
    <dbReference type="NCBI Taxonomy" id="1440762"/>
    <lineage>
        <taxon>Bacteria</taxon>
        <taxon>Pseudomonadati</taxon>
        <taxon>Pseudomonadota</taxon>
        <taxon>Gammaproteobacteria</taxon>
        <taxon>Lysobacterales</taxon>
        <taxon>Rhodanobacteraceae</taxon>
        <taxon>Dyella</taxon>
    </lineage>
</organism>
<comment type="similarity">
    <text evidence="1">Belongs to the sigma-70 factor family. ECF subfamily.</text>
</comment>
<comment type="caution">
    <text evidence="6">The sequence shown here is derived from an EMBL/GenBank/DDBJ whole genome shotgun (WGS) entry which is preliminary data.</text>
</comment>
<dbReference type="PATRIC" id="fig|1440762.4.peg.718"/>
<dbReference type="InterPro" id="IPR013249">
    <property type="entry name" value="RNA_pol_sigma70_r4_t2"/>
</dbReference>
<evidence type="ECO:0000256" key="3">
    <source>
        <dbReference type="ARBA" id="ARBA00023082"/>
    </source>
</evidence>
<dbReference type="EMBL" id="JPLA01000015">
    <property type="protein sequence ID" value="KLD64567.1"/>
    <property type="molecule type" value="Genomic_DNA"/>
</dbReference>
<evidence type="ECO:0000313" key="6">
    <source>
        <dbReference type="EMBL" id="KLD64567.1"/>
    </source>
</evidence>
<gene>
    <name evidence="6" type="ORF">Y882_06780</name>
</gene>
<dbReference type="Gene3D" id="1.10.10.10">
    <property type="entry name" value="Winged helix-like DNA-binding domain superfamily/Winged helix DNA-binding domain"/>
    <property type="match status" value="1"/>
</dbReference>
<dbReference type="CDD" id="cd06171">
    <property type="entry name" value="Sigma70_r4"/>
    <property type="match status" value="1"/>
</dbReference>
<dbReference type="GO" id="GO:0006352">
    <property type="term" value="P:DNA-templated transcription initiation"/>
    <property type="evidence" value="ECO:0007669"/>
    <property type="project" value="InterPro"/>
</dbReference>
<dbReference type="Pfam" id="PF08281">
    <property type="entry name" value="Sigma70_r4_2"/>
    <property type="match status" value="1"/>
</dbReference>
<keyword evidence="4" id="KW-0804">Transcription</keyword>